<dbReference type="PANTHER" id="PTHR13947">
    <property type="entry name" value="GNAT FAMILY N-ACETYLTRANSFERASE"/>
    <property type="match status" value="1"/>
</dbReference>
<dbReference type="InterPro" id="IPR000182">
    <property type="entry name" value="GNAT_dom"/>
</dbReference>
<dbReference type="RefSeq" id="WP_183976800.1">
    <property type="nucleotide sequence ID" value="NZ_JACIBY010000009.1"/>
</dbReference>
<dbReference type="InterPro" id="IPR016181">
    <property type="entry name" value="Acyl_CoA_acyltransferase"/>
</dbReference>
<sequence>MIQILEYQSVYEEPIIDLILDIQQLEFKVPITLEDQPDLLIIPEFYCKNAGNFWVATTLDGTLVGTIALIDIGNNMGAIRKMFVHHDFRGKAFGVASRLLSTLTKHCELHHIDRLYLGTNPRLQAAMRFYEKNGFAQVPVEELPIEFPRMAVDSVFYQKTLH</sequence>
<dbReference type="CDD" id="cd04301">
    <property type="entry name" value="NAT_SF"/>
    <property type="match status" value="1"/>
</dbReference>
<proteinExistence type="predicted"/>
<keyword evidence="1 3" id="KW-0808">Transferase</keyword>
<dbReference type="Gene3D" id="3.40.630.30">
    <property type="match status" value="1"/>
</dbReference>
<evidence type="ECO:0000256" key="1">
    <source>
        <dbReference type="ARBA" id="ARBA00022679"/>
    </source>
</evidence>
<dbReference type="GO" id="GO:0008080">
    <property type="term" value="F:N-acetyltransferase activity"/>
    <property type="evidence" value="ECO:0007669"/>
    <property type="project" value="InterPro"/>
</dbReference>
<comment type="caution">
    <text evidence="3">The sequence shown here is derived from an EMBL/GenBank/DDBJ whole genome shotgun (WGS) entry which is preliminary data.</text>
</comment>
<dbReference type="AlphaFoldDB" id="A0A7W6ERV1"/>
<organism evidence="3 4">
    <name type="scientific">Runella defluvii</name>
    <dbReference type="NCBI Taxonomy" id="370973"/>
    <lineage>
        <taxon>Bacteria</taxon>
        <taxon>Pseudomonadati</taxon>
        <taxon>Bacteroidota</taxon>
        <taxon>Cytophagia</taxon>
        <taxon>Cytophagales</taxon>
        <taxon>Spirosomataceae</taxon>
        <taxon>Runella</taxon>
    </lineage>
</organism>
<name>A0A7W6ERV1_9BACT</name>
<protein>
    <submittedName>
        <fullName evidence="3">N-acetylglutamate synthase-like GNAT family acetyltransferase</fullName>
    </submittedName>
</protein>
<dbReference type="Proteomes" id="UP000541352">
    <property type="component" value="Unassembled WGS sequence"/>
</dbReference>
<dbReference type="PANTHER" id="PTHR13947:SF37">
    <property type="entry name" value="LD18367P"/>
    <property type="match status" value="1"/>
</dbReference>
<dbReference type="Pfam" id="PF00583">
    <property type="entry name" value="Acetyltransf_1"/>
    <property type="match status" value="1"/>
</dbReference>
<evidence type="ECO:0000313" key="3">
    <source>
        <dbReference type="EMBL" id="MBB3840060.1"/>
    </source>
</evidence>
<reference evidence="3 4" key="1">
    <citation type="submission" date="2020-08" db="EMBL/GenBank/DDBJ databases">
        <title>Genomic Encyclopedia of Type Strains, Phase IV (KMG-IV): sequencing the most valuable type-strain genomes for metagenomic binning, comparative biology and taxonomic classification.</title>
        <authorList>
            <person name="Goeker M."/>
        </authorList>
    </citation>
    <scope>NUCLEOTIDE SEQUENCE [LARGE SCALE GENOMIC DNA]</scope>
    <source>
        <strain evidence="3 4">DSM 17976</strain>
    </source>
</reference>
<dbReference type="SUPFAM" id="SSF55729">
    <property type="entry name" value="Acyl-CoA N-acyltransferases (Nat)"/>
    <property type="match status" value="1"/>
</dbReference>
<gene>
    <name evidence="3" type="ORF">FHS57_004073</name>
</gene>
<evidence type="ECO:0000259" key="2">
    <source>
        <dbReference type="PROSITE" id="PS51186"/>
    </source>
</evidence>
<accession>A0A7W6ERV1</accession>
<keyword evidence="4" id="KW-1185">Reference proteome</keyword>
<dbReference type="InterPro" id="IPR050769">
    <property type="entry name" value="NAT_camello-type"/>
</dbReference>
<dbReference type="EMBL" id="JACIBY010000009">
    <property type="protein sequence ID" value="MBB3840060.1"/>
    <property type="molecule type" value="Genomic_DNA"/>
</dbReference>
<feature type="domain" description="N-acetyltransferase" evidence="2">
    <location>
        <begin position="5"/>
        <end position="162"/>
    </location>
</feature>
<evidence type="ECO:0000313" key="4">
    <source>
        <dbReference type="Proteomes" id="UP000541352"/>
    </source>
</evidence>
<dbReference type="PROSITE" id="PS51186">
    <property type="entry name" value="GNAT"/>
    <property type="match status" value="1"/>
</dbReference>